<dbReference type="Proteomes" id="UP000823927">
    <property type="component" value="Unassembled WGS sequence"/>
</dbReference>
<reference evidence="1" key="2">
    <citation type="journal article" date="2021" name="PeerJ">
        <title>Extensive microbial diversity within the chicken gut microbiome revealed by metagenomics and culture.</title>
        <authorList>
            <person name="Gilroy R."/>
            <person name="Ravi A."/>
            <person name="Getino M."/>
            <person name="Pursley I."/>
            <person name="Horton D.L."/>
            <person name="Alikhan N.F."/>
            <person name="Baker D."/>
            <person name="Gharbi K."/>
            <person name="Hall N."/>
            <person name="Watson M."/>
            <person name="Adriaenssens E.M."/>
            <person name="Foster-Nyarko E."/>
            <person name="Jarju S."/>
            <person name="Secka A."/>
            <person name="Antonio M."/>
            <person name="Oren A."/>
            <person name="Chaudhuri R.R."/>
            <person name="La Ragione R."/>
            <person name="Hildebrand F."/>
            <person name="Pallen M.J."/>
        </authorList>
    </citation>
    <scope>NUCLEOTIDE SEQUENCE</scope>
    <source>
        <strain evidence="1">CHK178-757</strain>
    </source>
</reference>
<comment type="caution">
    <text evidence="1">The sequence shown here is derived from an EMBL/GenBank/DDBJ whole genome shotgun (WGS) entry which is preliminary data.</text>
</comment>
<gene>
    <name evidence="1" type="ORF">IAB46_13870</name>
</gene>
<evidence type="ECO:0000313" key="1">
    <source>
        <dbReference type="EMBL" id="HIS48611.1"/>
    </source>
</evidence>
<evidence type="ECO:0000313" key="2">
    <source>
        <dbReference type="Proteomes" id="UP000823927"/>
    </source>
</evidence>
<sequence length="94" mass="10996">MKQEKNKETPQRKNLEKIIKCRCTCEEYEALSHLAQKNQCTFSEAMRNEIFSKDSSRYSPLQKELLKQSFNNLILATPMPDLSKAMLIEEVNKL</sequence>
<proteinExistence type="predicted"/>
<reference evidence="1" key="1">
    <citation type="submission" date="2020-10" db="EMBL/GenBank/DDBJ databases">
        <authorList>
            <person name="Gilroy R."/>
        </authorList>
    </citation>
    <scope>NUCLEOTIDE SEQUENCE</scope>
    <source>
        <strain evidence="1">CHK178-757</strain>
    </source>
</reference>
<accession>A0A9D1F6T5</accession>
<protein>
    <submittedName>
        <fullName evidence="1">Uncharacterized protein</fullName>
    </submittedName>
</protein>
<name>A0A9D1F6T5_9FIRM</name>
<organism evidence="1 2">
    <name type="scientific">Candidatus Scybalocola faecigallinarum</name>
    <dbReference type="NCBI Taxonomy" id="2840941"/>
    <lineage>
        <taxon>Bacteria</taxon>
        <taxon>Bacillati</taxon>
        <taxon>Bacillota</taxon>
        <taxon>Clostridia</taxon>
        <taxon>Lachnospirales</taxon>
        <taxon>Lachnospiraceae</taxon>
        <taxon>Lachnospiraceae incertae sedis</taxon>
        <taxon>Candidatus Scybalocola (ex Gilroy et al. 2021)</taxon>
    </lineage>
</organism>
<dbReference type="AlphaFoldDB" id="A0A9D1F6T5"/>
<dbReference type="EMBL" id="DVIT01000059">
    <property type="protein sequence ID" value="HIS48611.1"/>
    <property type="molecule type" value="Genomic_DNA"/>
</dbReference>